<dbReference type="InterPro" id="IPR011762">
    <property type="entry name" value="COA_CT_N"/>
</dbReference>
<feature type="binding site" evidence="3">
    <location>
        <position position="19"/>
    </location>
    <ligand>
        <name>Zn(2+)</name>
        <dbReference type="ChEBI" id="CHEBI:29105"/>
    </ligand>
</feature>
<feature type="binding site" evidence="3">
    <location>
        <position position="38"/>
    </location>
    <ligand>
        <name>Zn(2+)</name>
        <dbReference type="ChEBI" id="CHEBI:29105"/>
    </ligand>
</feature>
<keyword evidence="3" id="KW-0479">Metal-binding</keyword>
<dbReference type="GO" id="GO:0003989">
    <property type="term" value="F:acetyl-CoA carboxylase activity"/>
    <property type="evidence" value="ECO:0007669"/>
    <property type="project" value="InterPro"/>
</dbReference>
<dbReference type="PRINTS" id="PR01070">
    <property type="entry name" value="ACCCTRFRASEB"/>
</dbReference>
<proteinExistence type="inferred from homology"/>
<comment type="similarity">
    <text evidence="3">Belongs to the AccD/PCCB family.</text>
</comment>
<feature type="binding site" evidence="3">
    <location>
        <position position="41"/>
    </location>
    <ligand>
        <name>Zn(2+)</name>
        <dbReference type="ChEBI" id="CHEBI:29105"/>
    </ligand>
</feature>
<dbReference type="GO" id="GO:0016743">
    <property type="term" value="F:carboxyl- or carbamoyltransferase activity"/>
    <property type="evidence" value="ECO:0007669"/>
    <property type="project" value="UniProtKB-UniRule"/>
</dbReference>
<dbReference type="PANTHER" id="PTHR42995:SF5">
    <property type="entry name" value="ACETYL-COENZYME A CARBOXYLASE CARBOXYL TRANSFERASE SUBUNIT BETA, CHLOROPLASTIC"/>
    <property type="match status" value="1"/>
</dbReference>
<keyword evidence="3" id="KW-0862">Zinc</keyword>
<feature type="domain" description="CoA carboxyltransferase N-terminal" evidence="4">
    <location>
        <begin position="15"/>
        <end position="270"/>
    </location>
</feature>
<dbReference type="EMBL" id="MN431657">
    <property type="protein sequence ID" value="QMX77419.1"/>
    <property type="molecule type" value="Genomic_DNA"/>
</dbReference>
<reference evidence="5" key="1">
    <citation type="submission" date="2019-09" db="EMBL/GenBank/DDBJ databases">
        <authorList>
            <person name="Liu S.-L."/>
            <person name="Chiang Y.-R."/>
            <person name="Fu H.-Y."/>
        </authorList>
    </citation>
    <scope>NUCLEOTIDE SEQUENCE</scope>
    <source>
        <strain evidence="5">THAL066</strain>
    </source>
</reference>
<geneLocation type="chloroplast" evidence="5"/>
<keyword evidence="3" id="KW-0863">Zinc-finger</keyword>
<evidence type="ECO:0000256" key="1">
    <source>
        <dbReference type="ARBA" id="ARBA00011842"/>
    </source>
</evidence>
<comment type="subunit">
    <text evidence="3">Acetyl-CoA carboxylase is a heterohexamer composed of biotin carboxyl carrier protein, biotin carboxylase and two subunits each of ACCase subunit alpha and ACCase plastid-coded subunit beta (accD).</text>
</comment>
<dbReference type="GO" id="GO:0005524">
    <property type="term" value="F:ATP binding"/>
    <property type="evidence" value="ECO:0007669"/>
    <property type="project" value="UniProtKB-KW"/>
</dbReference>
<evidence type="ECO:0000256" key="2">
    <source>
        <dbReference type="ARBA" id="ARBA00022679"/>
    </source>
</evidence>
<dbReference type="InterPro" id="IPR034733">
    <property type="entry name" value="AcCoA_carboxyl_beta"/>
</dbReference>
<dbReference type="Pfam" id="PF01039">
    <property type="entry name" value="Carboxyl_trans"/>
    <property type="match status" value="1"/>
</dbReference>
<dbReference type="GO" id="GO:0009570">
    <property type="term" value="C:chloroplast stroma"/>
    <property type="evidence" value="ECO:0007669"/>
    <property type="project" value="UniProtKB-SubCell"/>
</dbReference>
<dbReference type="NCBIfam" id="TIGR00515">
    <property type="entry name" value="accD"/>
    <property type="match status" value="1"/>
</dbReference>
<organism evidence="5">
    <name type="scientific">Cyanidiococcus yangmingshanensis</name>
    <dbReference type="NCBI Taxonomy" id="2690220"/>
    <lineage>
        <taxon>Eukaryota</taxon>
        <taxon>Rhodophyta</taxon>
        <taxon>Bangiophyceae</taxon>
        <taxon>Cyanidiales</taxon>
        <taxon>Cyanidiaceae</taxon>
        <taxon>Cyanidiococcus</taxon>
    </lineage>
</organism>
<comment type="function">
    <text evidence="3">Component of the acetyl coenzyme A carboxylase (ACC) complex. Biotin carboxylase (BC) catalyzes the carboxylation of biotin on its carrier protein (BCCP) and then the CO(2) group is transferred by the transcarboxylase to acetyl-CoA to form malonyl-CoA.</text>
</comment>
<keyword evidence="3" id="KW-0547">Nucleotide-binding</keyword>
<dbReference type="GO" id="GO:0006633">
    <property type="term" value="P:fatty acid biosynthetic process"/>
    <property type="evidence" value="ECO:0007669"/>
    <property type="project" value="UniProtKB-KW"/>
</dbReference>
<dbReference type="Gene3D" id="3.90.226.10">
    <property type="entry name" value="2-enoyl-CoA Hydratase, Chain A, domain 1"/>
    <property type="match status" value="1"/>
</dbReference>
<keyword evidence="3" id="KW-0276">Fatty acid metabolism</keyword>
<keyword evidence="3" id="KW-0275">Fatty acid biosynthesis</keyword>
<dbReference type="PROSITE" id="PS50980">
    <property type="entry name" value="COA_CT_NTER"/>
    <property type="match status" value="1"/>
</dbReference>
<dbReference type="EC" id="2.1.3.15" evidence="3"/>
<accession>A0A7G5VUQ2</accession>
<evidence type="ECO:0000259" key="4">
    <source>
        <dbReference type="PROSITE" id="PS50980"/>
    </source>
</evidence>
<comment type="subunit">
    <text evidence="1">Acetyl-CoA carboxylase is a heterohexamer composed of biotin carboxyl carrier protein, biotin carboxylase and 2 subunits each of ACCase subunit alpha and ACCase plastid-coded subunit beta (accD).</text>
</comment>
<dbReference type="GO" id="GO:2001295">
    <property type="term" value="P:malonyl-CoA biosynthetic process"/>
    <property type="evidence" value="ECO:0007669"/>
    <property type="project" value="UniProtKB-UniRule"/>
</dbReference>
<evidence type="ECO:0000313" key="5">
    <source>
        <dbReference type="EMBL" id="QMX77419.1"/>
    </source>
</evidence>
<feature type="zinc finger region" description="C4-type" evidence="3">
    <location>
        <begin position="19"/>
        <end position="41"/>
    </location>
</feature>
<dbReference type="HAMAP" id="MF_01395">
    <property type="entry name" value="AcetylCoA_CT_beta"/>
    <property type="match status" value="1"/>
</dbReference>
<dbReference type="UniPathway" id="UPA00655">
    <property type="reaction ID" value="UER00711"/>
</dbReference>
<dbReference type="RefSeq" id="YP_009968318.1">
    <property type="nucleotide sequence ID" value="NC_051883.1"/>
</dbReference>
<comment type="pathway">
    <text evidence="3">Lipid metabolism; malonyl-CoA biosynthesis; malonyl-CoA from acetyl-CoA: step 1/1.</text>
</comment>
<dbReference type="GeneID" id="60450328"/>
<dbReference type="InterPro" id="IPR029045">
    <property type="entry name" value="ClpP/crotonase-like_dom_sf"/>
</dbReference>
<comment type="catalytic activity">
    <reaction evidence="3">
        <text>N(6)-carboxybiotinyl-L-lysyl-[protein] + acetyl-CoA = N(6)-biotinyl-L-lysyl-[protein] + malonyl-CoA</text>
        <dbReference type="Rhea" id="RHEA:54728"/>
        <dbReference type="Rhea" id="RHEA-COMP:10505"/>
        <dbReference type="Rhea" id="RHEA-COMP:10506"/>
        <dbReference type="ChEBI" id="CHEBI:57288"/>
        <dbReference type="ChEBI" id="CHEBI:57384"/>
        <dbReference type="ChEBI" id="CHEBI:83144"/>
        <dbReference type="ChEBI" id="CHEBI:83145"/>
        <dbReference type="EC" id="2.1.3.15"/>
    </reaction>
</comment>
<comment type="cofactor">
    <cofactor evidence="3">
        <name>Zn(2+)</name>
        <dbReference type="ChEBI" id="CHEBI:29105"/>
    </cofactor>
    <text evidence="3">Binds 1 zinc ion per subunit.</text>
</comment>
<keyword evidence="5" id="KW-0934">Plastid</keyword>
<sequence length="270" mass="30492">MGKSERKASQRLLKIWSKCEGCQNLLDITQLKSNLRVCVECDYHWRMPSRERIASLVEEWSPINEHVTSSDALNFHDQQPYALRLKQTQMRTNLPEAVLTGIGRLEDRKVALGVMDFDFMGGSMGSAVGEKITRLIELSISQSLPLILVSASGGARMQEGVLSLMQMAKISSALERFHQHRLLYISVLTSPTTGGVMASFAMLGDLILAEPKATVGFAGKRVIEQTIKEELPKNFQSSEYLLQHGFLDLIVHRSQLKSTLYQIIRWHHRR</sequence>
<dbReference type="AlphaFoldDB" id="A0A7G5VUQ2"/>
<dbReference type="PANTHER" id="PTHR42995">
    <property type="entry name" value="ACETYL-COENZYME A CARBOXYLASE CARBOXYL TRANSFERASE SUBUNIT BETA, CHLOROPLASTIC"/>
    <property type="match status" value="1"/>
</dbReference>
<keyword evidence="5" id="KW-0150">Chloroplast</keyword>
<gene>
    <name evidence="3 5" type="primary">accD</name>
</gene>
<dbReference type="InterPro" id="IPR000438">
    <property type="entry name" value="Acetyl_CoA_COase_Trfase_b_su"/>
</dbReference>
<keyword evidence="2 3" id="KW-0808">Transferase</keyword>
<dbReference type="GO" id="GO:0009317">
    <property type="term" value="C:acetyl-CoA carboxylase complex"/>
    <property type="evidence" value="ECO:0007669"/>
    <property type="project" value="InterPro"/>
</dbReference>
<protein>
    <recommendedName>
        <fullName evidence="3">Acetyl-coenzyme A carboxylase carboxyl transferase subunit beta, chloroplastic</fullName>
        <shortName evidence="3">ACCase subunit beta</shortName>
        <shortName evidence="3">Acetyl-CoA carboxylase carboxyltransferase subunit beta</shortName>
        <ecNumber evidence="3">2.1.3.15</ecNumber>
    </recommendedName>
</protein>
<comment type="subcellular location">
    <subcellularLocation>
        <location evidence="3">Plastid</location>
        <location evidence="3">Chloroplast stroma</location>
    </subcellularLocation>
</comment>
<keyword evidence="3" id="KW-0067">ATP-binding</keyword>
<evidence type="ECO:0000256" key="3">
    <source>
        <dbReference type="HAMAP-Rule" id="MF_01395"/>
    </source>
</evidence>
<feature type="binding site" evidence="3">
    <location>
        <position position="22"/>
    </location>
    <ligand>
        <name>Zn(2+)</name>
        <dbReference type="ChEBI" id="CHEBI:29105"/>
    </ligand>
</feature>
<keyword evidence="3" id="KW-0444">Lipid biosynthesis</keyword>
<dbReference type="GO" id="GO:0008270">
    <property type="term" value="F:zinc ion binding"/>
    <property type="evidence" value="ECO:0007669"/>
    <property type="project" value="UniProtKB-UniRule"/>
</dbReference>
<dbReference type="SUPFAM" id="SSF52096">
    <property type="entry name" value="ClpP/crotonase"/>
    <property type="match status" value="1"/>
</dbReference>
<name>A0A7G5VUQ2_9RHOD</name>
<keyword evidence="3" id="KW-0443">Lipid metabolism</keyword>